<dbReference type="GO" id="GO:0005886">
    <property type="term" value="C:plasma membrane"/>
    <property type="evidence" value="ECO:0007669"/>
    <property type="project" value="TreeGrafter"/>
</dbReference>
<dbReference type="EMBL" id="JFHU01000023">
    <property type="protein sequence ID" value="EXX91816.1"/>
    <property type="molecule type" value="Genomic_DNA"/>
</dbReference>
<sequence>MFPKQIAFGAVYAALAVALGAFGAHALDGRLTAKMLQTFETGVRYQMYHALGLLVVGVLAERAGGRRLVWAGRMLHAGIWLFSGSLYILSLTGVKVLGAITPLGGAAFIAGWLLVAAACWPKKRNAS</sequence>
<evidence type="ECO:0000256" key="4">
    <source>
        <dbReference type="ARBA" id="ARBA00022989"/>
    </source>
</evidence>
<dbReference type="PANTHER" id="PTHR43461">
    <property type="entry name" value="TRANSMEMBRANE PROTEIN 256"/>
    <property type="match status" value="1"/>
</dbReference>
<accession>A0A9W5S435</accession>
<evidence type="ECO:0000256" key="3">
    <source>
        <dbReference type="ARBA" id="ARBA00022692"/>
    </source>
</evidence>
<comment type="caution">
    <text evidence="7">The sequence shown here is derived from an EMBL/GenBank/DDBJ whole genome shotgun (WGS) entry which is preliminary data.</text>
</comment>
<keyword evidence="4 6" id="KW-1133">Transmembrane helix</keyword>
<evidence type="ECO:0000256" key="1">
    <source>
        <dbReference type="ARBA" id="ARBA00004141"/>
    </source>
</evidence>
<dbReference type="InterPro" id="IPR006696">
    <property type="entry name" value="DUF423"/>
</dbReference>
<dbReference type="OrthoDB" id="9802121at2"/>
<gene>
    <name evidence="7" type="ORF">BG53_08745</name>
</gene>
<dbReference type="PANTHER" id="PTHR43461:SF1">
    <property type="entry name" value="TRANSMEMBRANE PROTEIN 256"/>
    <property type="match status" value="1"/>
</dbReference>
<evidence type="ECO:0000256" key="5">
    <source>
        <dbReference type="ARBA" id="ARBA00023136"/>
    </source>
</evidence>
<comment type="similarity">
    <text evidence="2">Belongs to the UPF0382 family.</text>
</comment>
<evidence type="ECO:0000313" key="7">
    <source>
        <dbReference type="EMBL" id="EXX91816.1"/>
    </source>
</evidence>
<keyword evidence="8" id="KW-1185">Reference proteome</keyword>
<feature type="transmembrane region" description="Helical" evidence="6">
    <location>
        <begin position="100"/>
        <end position="120"/>
    </location>
</feature>
<dbReference type="RefSeq" id="WP_036585619.1">
    <property type="nucleotide sequence ID" value="NZ_KK082115.1"/>
</dbReference>
<comment type="subcellular location">
    <subcellularLocation>
        <location evidence="1">Membrane</location>
        <topology evidence="1">Multi-pass membrane protein</topology>
    </subcellularLocation>
</comment>
<evidence type="ECO:0000256" key="2">
    <source>
        <dbReference type="ARBA" id="ARBA00009694"/>
    </source>
</evidence>
<reference evidence="7 8" key="1">
    <citation type="submission" date="2014-02" db="EMBL/GenBank/DDBJ databases">
        <title>Genome sequence of Paenibacillus darwinianus reveals adaptive mechanisms for survival in Antarctic soils.</title>
        <authorList>
            <person name="Dsouza M."/>
            <person name="Taylor M.W."/>
            <person name="Turner S.J."/>
            <person name="Aislabie J."/>
        </authorList>
    </citation>
    <scope>NUCLEOTIDE SEQUENCE [LARGE SCALE GENOMIC DNA]</scope>
    <source>
        <strain evidence="7 8">CE1</strain>
    </source>
</reference>
<dbReference type="Pfam" id="PF04241">
    <property type="entry name" value="DUF423"/>
    <property type="match status" value="1"/>
</dbReference>
<name>A0A9W5S435_9BACL</name>
<evidence type="ECO:0000256" key="6">
    <source>
        <dbReference type="SAM" id="Phobius"/>
    </source>
</evidence>
<dbReference type="AlphaFoldDB" id="A0A9W5S435"/>
<feature type="transmembrane region" description="Helical" evidence="6">
    <location>
        <begin position="77"/>
        <end position="94"/>
    </location>
</feature>
<keyword evidence="5 6" id="KW-0472">Membrane</keyword>
<proteinExistence type="inferred from homology"/>
<protein>
    <submittedName>
        <fullName evidence="7">Membrane protein</fullName>
    </submittedName>
</protein>
<evidence type="ECO:0000313" key="8">
    <source>
        <dbReference type="Proteomes" id="UP000053750"/>
    </source>
</evidence>
<dbReference type="Proteomes" id="UP000053750">
    <property type="component" value="Unassembled WGS sequence"/>
</dbReference>
<keyword evidence="3 6" id="KW-0812">Transmembrane</keyword>
<organism evidence="7 8">
    <name type="scientific">Paenibacillus darwinianus</name>
    <dbReference type="NCBI Taxonomy" id="1380763"/>
    <lineage>
        <taxon>Bacteria</taxon>
        <taxon>Bacillati</taxon>
        <taxon>Bacillota</taxon>
        <taxon>Bacilli</taxon>
        <taxon>Bacillales</taxon>
        <taxon>Paenibacillaceae</taxon>
        <taxon>Paenibacillus</taxon>
    </lineage>
</organism>